<evidence type="ECO:0000313" key="6">
    <source>
        <dbReference type="EMBL" id="CAL1704339.1"/>
    </source>
</evidence>
<dbReference type="PRINTS" id="PR00449">
    <property type="entry name" value="RASTRNSFRMNG"/>
</dbReference>
<dbReference type="InterPro" id="IPR027417">
    <property type="entry name" value="P-loop_NTPase"/>
</dbReference>
<dbReference type="SMART" id="SM00174">
    <property type="entry name" value="RHO"/>
    <property type="match status" value="1"/>
</dbReference>
<keyword evidence="2" id="KW-0547">Nucleotide-binding</keyword>
<dbReference type="SMART" id="SM00176">
    <property type="entry name" value="RAN"/>
    <property type="match status" value="1"/>
</dbReference>
<dbReference type="Gene3D" id="3.40.50.300">
    <property type="entry name" value="P-loop containing nucleotide triphosphate hydrolases"/>
    <property type="match status" value="1"/>
</dbReference>
<dbReference type="Proteomes" id="UP001497453">
    <property type="component" value="Chromosome 3"/>
</dbReference>
<evidence type="ECO:0000256" key="2">
    <source>
        <dbReference type="ARBA" id="ARBA00022741"/>
    </source>
</evidence>
<evidence type="ECO:0000256" key="4">
    <source>
        <dbReference type="ARBA" id="ARBA00023288"/>
    </source>
</evidence>
<dbReference type="PROSITE" id="PS51421">
    <property type="entry name" value="RAS"/>
    <property type="match status" value="1"/>
</dbReference>
<dbReference type="EMBL" id="OZ037946">
    <property type="protein sequence ID" value="CAL1704339.1"/>
    <property type="molecule type" value="Genomic_DNA"/>
</dbReference>
<dbReference type="PANTHER" id="PTHR47977">
    <property type="entry name" value="RAS-RELATED PROTEIN RAB"/>
    <property type="match status" value="1"/>
</dbReference>
<organism evidence="6 7">
    <name type="scientific">Somion occarium</name>
    <dbReference type="NCBI Taxonomy" id="3059160"/>
    <lineage>
        <taxon>Eukaryota</taxon>
        <taxon>Fungi</taxon>
        <taxon>Dikarya</taxon>
        <taxon>Basidiomycota</taxon>
        <taxon>Agaricomycotina</taxon>
        <taxon>Agaricomycetes</taxon>
        <taxon>Polyporales</taxon>
        <taxon>Cerrenaceae</taxon>
        <taxon>Somion</taxon>
    </lineage>
</organism>
<dbReference type="SMART" id="SM00173">
    <property type="entry name" value="RAS"/>
    <property type="match status" value="1"/>
</dbReference>
<evidence type="ECO:0008006" key="8">
    <source>
        <dbReference type="Google" id="ProtNLM"/>
    </source>
</evidence>
<keyword evidence="7" id="KW-1185">Reference proteome</keyword>
<dbReference type="InterPro" id="IPR001806">
    <property type="entry name" value="Small_GTPase"/>
</dbReference>
<dbReference type="PROSITE" id="PS51417">
    <property type="entry name" value="ARF"/>
    <property type="match status" value="1"/>
</dbReference>
<dbReference type="PROSITE" id="PS51419">
    <property type="entry name" value="RAB"/>
    <property type="match status" value="1"/>
</dbReference>
<dbReference type="Pfam" id="PF00071">
    <property type="entry name" value="Ras"/>
    <property type="match status" value="1"/>
</dbReference>
<proteinExistence type="inferred from homology"/>
<name>A0ABP1DBH8_9APHY</name>
<protein>
    <recommendedName>
        <fullName evidence="8">GTP-binding protein ypt1</fullName>
    </recommendedName>
</protein>
<keyword evidence="4" id="KW-0449">Lipoprotein</keyword>
<comment type="similarity">
    <text evidence="1">Belongs to the small GTPase superfamily. Rab family.</text>
</comment>
<evidence type="ECO:0000313" key="7">
    <source>
        <dbReference type="Proteomes" id="UP001497453"/>
    </source>
</evidence>
<dbReference type="NCBIfam" id="TIGR00231">
    <property type="entry name" value="small_GTP"/>
    <property type="match status" value="1"/>
</dbReference>
<evidence type="ECO:0000256" key="3">
    <source>
        <dbReference type="ARBA" id="ARBA00023134"/>
    </source>
</evidence>
<evidence type="ECO:0000256" key="5">
    <source>
        <dbReference type="ARBA" id="ARBA00023289"/>
    </source>
</evidence>
<dbReference type="InterPro" id="IPR057289">
    <property type="entry name" value="Rab1/Ypt1"/>
</dbReference>
<reference evidence="7" key="1">
    <citation type="submission" date="2024-04" db="EMBL/GenBank/DDBJ databases">
        <authorList>
            <person name="Shaw F."/>
            <person name="Minotto A."/>
        </authorList>
    </citation>
    <scope>NUCLEOTIDE SEQUENCE [LARGE SCALE GENOMIC DNA]</scope>
</reference>
<evidence type="ECO:0000256" key="1">
    <source>
        <dbReference type="ARBA" id="ARBA00006270"/>
    </source>
</evidence>
<dbReference type="InterPro" id="IPR005225">
    <property type="entry name" value="Small_GTP-bd"/>
</dbReference>
<gene>
    <name evidence="6" type="ORF">GFSPODELE1_LOCUS4962</name>
</gene>
<dbReference type="SUPFAM" id="SSF52540">
    <property type="entry name" value="P-loop containing nucleoside triphosphate hydrolases"/>
    <property type="match status" value="1"/>
</dbReference>
<dbReference type="InterPro" id="IPR050227">
    <property type="entry name" value="Rab"/>
</dbReference>
<dbReference type="CDD" id="cd01869">
    <property type="entry name" value="Rab1_Ypt1"/>
    <property type="match status" value="1"/>
</dbReference>
<dbReference type="PROSITE" id="PS51420">
    <property type="entry name" value="RHO"/>
    <property type="match status" value="1"/>
</dbReference>
<dbReference type="SMART" id="SM00175">
    <property type="entry name" value="RAB"/>
    <property type="match status" value="1"/>
</dbReference>
<sequence length="249" mass="28458">MHTSEYDYLFKLLLIGDSGVGKSCLLLRFADDTYTESYISTIGVDFKIRTIELEGKTVKLQIWDTAGQERFRTITSSYYRGAHGIIVVYDVTDNDTFTNVKQWLQEIDRYASEGVNKLLVGNKSDLTSKKVVEYSVAKEFADQLNIPFLETSAKNATNVEQAFLTMAKQIKDRYVTRFRSFGSYTYMFLIFPQHGCGFNNLRYWQVVNDYPKPDCAAAAIGWLLLDDFPRRILVQGNPNAVGVRVWVSL</sequence>
<keyword evidence="5" id="KW-0636">Prenylation</keyword>
<accession>A0ABP1DBH8</accession>
<keyword evidence="3" id="KW-0342">GTP-binding</keyword>